<dbReference type="GO" id="GO:0043138">
    <property type="term" value="F:3'-5' DNA helicase activity"/>
    <property type="evidence" value="ECO:0007669"/>
    <property type="project" value="UniProtKB-EC"/>
</dbReference>
<dbReference type="GO" id="GO:0006310">
    <property type="term" value="P:DNA recombination"/>
    <property type="evidence" value="ECO:0007669"/>
    <property type="project" value="InterPro"/>
</dbReference>
<dbReference type="GO" id="GO:0006270">
    <property type="term" value="P:DNA replication initiation"/>
    <property type="evidence" value="ECO:0007669"/>
    <property type="project" value="TreeGrafter"/>
</dbReference>
<evidence type="ECO:0000256" key="4">
    <source>
        <dbReference type="ARBA" id="ARBA00022741"/>
    </source>
</evidence>
<dbReference type="Gene3D" id="3.40.50.300">
    <property type="entry name" value="P-loop containing nucleotide triphosphate hydrolases"/>
    <property type="match status" value="2"/>
</dbReference>
<feature type="domain" description="Helicase ATP-binding" evidence="13">
    <location>
        <begin position="295"/>
        <end position="462"/>
    </location>
</feature>
<dbReference type="InterPro" id="IPR001650">
    <property type="entry name" value="Helicase_C-like"/>
</dbReference>
<feature type="binding site" evidence="12">
    <location>
        <position position="526"/>
    </location>
    <ligand>
        <name>Zn(2+)</name>
        <dbReference type="ChEBI" id="CHEBI:29105"/>
        <label>1</label>
    </ligand>
</feature>
<dbReference type="GO" id="GO:0005524">
    <property type="term" value="F:ATP binding"/>
    <property type="evidence" value="ECO:0007669"/>
    <property type="project" value="UniProtKB-UniRule"/>
</dbReference>
<dbReference type="PANTHER" id="PTHR30580:SF0">
    <property type="entry name" value="PRIMOSOMAL PROTEIN N"/>
    <property type="match status" value="1"/>
</dbReference>
<comment type="cofactor">
    <cofactor evidence="12">
        <name>Zn(2+)</name>
        <dbReference type="ChEBI" id="CHEBI:29105"/>
    </cofactor>
    <text evidence="12">Binds 2 zinc ions per subunit.</text>
</comment>
<dbReference type="Gene3D" id="3.40.1440.60">
    <property type="entry name" value="PriA, 3(prime) DNA-binding domain"/>
    <property type="match status" value="1"/>
</dbReference>
<evidence type="ECO:0000313" key="15">
    <source>
        <dbReference type="EMBL" id="BFG69429.1"/>
    </source>
</evidence>
<keyword evidence="9 12" id="KW-0238">DNA-binding</keyword>
<dbReference type="Pfam" id="PF00270">
    <property type="entry name" value="DEAD"/>
    <property type="match status" value="1"/>
</dbReference>
<dbReference type="GO" id="GO:0016787">
    <property type="term" value="F:hydrolase activity"/>
    <property type="evidence" value="ECO:0007669"/>
    <property type="project" value="UniProtKB-KW"/>
</dbReference>
<dbReference type="CDD" id="cd17929">
    <property type="entry name" value="DEXHc_priA"/>
    <property type="match status" value="1"/>
</dbReference>
<feature type="domain" description="Helicase C-terminal" evidence="14">
    <location>
        <begin position="558"/>
        <end position="725"/>
    </location>
</feature>
<dbReference type="Pfam" id="PF00271">
    <property type="entry name" value="Helicase_C"/>
    <property type="match status" value="1"/>
</dbReference>
<dbReference type="InterPro" id="IPR040498">
    <property type="entry name" value="PriA_CRR"/>
</dbReference>
<reference evidence="15" key="1">
    <citation type="submission" date="2024-02" db="EMBL/GenBank/DDBJ databases">
        <title>Sediminibacterium planktonica sp. nov. and Sediminibacterium longus sp. nov., isolated from surface lake and river water.</title>
        <authorList>
            <person name="Watanabe K."/>
            <person name="Takemine S."/>
            <person name="Ishii Y."/>
            <person name="Ogata Y."/>
            <person name="Shindo C."/>
            <person name="Suda W."/>
        </authorList>
    </citation>
    <scope>NUCLEOTIDE SEQUENCE</scope>
    <source>
        <strain evidence="15">KACHI17</strain>
    </source>
</reference>
<dbReference type="GO" id="GO:0006269">
    <property type="term" value="P:DNA replication, synthesis of primer"/>
    <property type="evidence" value="ECO:0007669"/>
    <property type="project" value="UniProtKB-KW"/>
</dbReference>
<dbReference type="GO" id="GO:0008270">
    <property type="term" value="F:zinc ion binding"/>
    <property type="evidence" value="ECO:0007669"/>
    <property type="project" value="UniProtKB-UniRule"/>
</dbReference>
<feature type="binding site" evidence="12">
    <location>
        <position position="523"/>
    </location>
    <ligand>
        <name>Zn(2+)</name>
        <dbReference type="ChEBI" id="CHEBI:29105"/>
        <label>1</label>
    </ligand>
</feature>
<keyword evidence="6 12" id="KW-0347">Helicase</keyword>
<dbReference type="InterPro" id="IPR014001">
    <property type="entry name" value="Helicase_ATP-bd"/>
</dbReference>
<evidence type="ECO:0000256" key="6">
    <source>
        <dbReference type="ARBA" id="ARBA00022806"/>
    </source>
</evidence>
<comment type="subunit">
    <text evidence="12">Component of the replication restart primosome.</text>
</comment>
<dbReference type="GO" id="GO:0003677">
    <property type="term" value="F:DNA binding"/>
    <property type="evidence" value="ECO:0007669"/>
    <property type="project" value="UniProtKB-UniRule"/>
</dbReference>
<dbReference type="InterPro" id="IPR005259">
    <property type="entry name" value="PriA"/>
</dbReference>
<protein>
    <recommendedName>
        <fullName evidence="12">Replication restart protein PriA</fullName>
    </recommendedName>
    <alternativeName>
        <fullName evidence="12">ATP-dependent DNA helicase PriA</fullName>
        <ecNumber evidence="12">5.6.2.4</ecNumber>
    </alternativeName>
    <alternativeName>
        <fullName evidence="12">DNA 3'-5' helicase PriA</fullName>
    </alternativeName>
</protein>
<dbReference type="Pfam" id="PF18319">
    <property type="entry name" value="Zn_ribbon_PriA"/>
    <property type="match status" value="1"/>
</dbReference>
<dbReference type="EC" id="5.6.2.4" evidence="12"/>
<evidence type="ECO:0000256" key="3">
    <source>
        <dbReference type="ARBA" id="ARBA00022723"/>
    </source>
</evidence>
<dbReference type="SUPFAM" id="SSF52540">
    <property type="entry name" value="P-loop containing nucleoside triphosphate hydrolases"/>
    <property type="match status" value="2"/>
</dbReference>
<evidence type="ECO:0000256" key="11">
    <source>
        <dbReference type="ARBA" id="ARBA00048988"/>
    </source>
</evidence>
<organism evidence="15">
    <name type="scientific">Sediminibacterium sp. KACHI17</name>
    <dbReference type="NCBI Taxonomy" id="1751071"/>
    <lineage>
        <taxon>Bacteria</taxon>
        <taxon>Pseudomonadati</taxon>
        <taxon>Bacteroidota</taxon>
        <taxon>Chitinophagia</taxon>
        <taxon>Chitinophagales</taxon>
        <taxon>Chitinophagaceae</taxon>
        <taxon>Sediminibacterium</taxon>
    </lineage>
</organism>
<evidence type="ECO:0000256" key="10">
    <source>
        <dbReference type="ARBA" id="ARBA00023235"/>
    </source>
</evidence>
<dbReference type="SMART" id="SM00487">
    <property type="entry name" value="DEXDc"/>
    <property type="match status" value="1"/>
</dbReference>
<dbReference type="NCBIfam" id="TIGR00595">
    <property type="entry name" value="priA"/>
    <property type="match status" value="1"/>
</dbReference>
<feature type="binding site" evidence="12">
    <location>
        <position position="553"/>
    </location>
    <ligand>
        <name>Zn(2+)</name>
        <dbReference type="ChEBI" id="CHEBI:29105"/>
        <label>2</label>
    </ligand>
</feature>
<comment type="function">
    <text evidence="12">Initiates the restart of stalled replication forks, which reloads the replicative helicase on sites other than the origin of replication. Recognizes and binds to abandoned replication forks and remodels them to uncover a helicase loading site. Promotes assembly of the primosome at these replication forks.</text>
</comment>
<keyword evidence="1 12" id="KW-0639">Primosome</keyword>
<dbReference type="HAMAP" id="MF_00983">
    <property type="entry name" value="PriA"/>
    <property type="match status" value="1"/>
</dbReference>
<dbReference type="InterPro" id="IPR027417">
    <property type="entry name" value="P-loop_NTPase"/>
</dbReference>
<dbReference type="AlphaFoldDB" id="A0AAT9GFM2"/>
<dbReference type="Pfam" id="PF17764">
    <property type="entry name" value="PriA_3primeBD"/>
    <property type="match status" value="1"/>
</dbReference>
<dbReference type="PROSITE" id="PS51194">
    <property type="entry name" value="HELICASE_CTER"/>
    <property type="match status" value="1"/>
</dbReference>
<sequence>MIKLVIVYAEIIIPLALPLNYTWSIPPTLQDKVQPGIRVEVMLGKSKKYAGIIKKLHHQKPEAFDPRDIINVLDHEPIVHPEQLRFWEWMANYYMCSEGEIMQAAIPANLKLSSESILIWNEERSIDFSDLSDNEYIVAEALELKKELRLSEVQELLDVTHVYPIIKKLIDKEVCYVWEELKEKYKEKKQTYISLHPNYKQEEKLADLLNSWTKAPKQMELLLAFLHLQRTEGEVLQNELLKKSNATSTQLKGLLEKGVLLAEKRSSDRIYYGTPELNIHFTLSTAQEKALSDIRFQFAQKPVCLLHGVTASGKTQIYTKLIEEQIREGKQVLYMLPEIALTAQIIRRLQEYFGGHIAIYHSKFNANERVEIWNKVKNGEIKVILGARSSLFLPFKDLSLIIADEEHDGSYKQQDPAPRYHARDAAVYYANLFNAKVLLGSATPSVESFFNCQQHKYGLVQLTERFGEAQLPEIELIDVKKFQQKGKIAFTEPLLDGIRQSLGQQKQVILFQNRRGYAPYQICNTCGWIPQCKNCDVTLTYHKFQNKLTCHYCGTHYPVIQTCAACGSHDFTQKNFGTEQIEELLNEHFPDARIARMDYDSVKGKHDHDALIKSFEQQKLDILVGTQMVVKGLDFDHVNLVGIIDADGILGFTDFRVNEKAYQLMEQVSGRAGRKDQLGKVLIQVSNTRHPVLAFVQQHHYEALYQYEIENRKQFGYPPYTRLIQLTFKHKEKHLAEEAAHVLMKGMAANFLKEMSGPAQPVVDRIRNQYLWEVLIKLPKDVQKIQQCKREIMQQIVIIQSNQRYKAVRIVINVDPL</sequence>
<dbReference type="PROSITE" id="PS51192">
    <property type="entry name" value="HELICASE_ATP_BIND_1"/>
    <property type="match status" value="1"/>
</dbReference>
<dbReference type="SMART" id="SM00490">
    <property type="entry name" value="HELICc"/>
    <property type="match status" value="1"/>
</dbReference>
<comment type="similarity">
    <text evidence="12">Belongs to the helicase family. PriA subfamily.</text>
</comment>
<evidence type="ECO:0000259" key="13">
    <source>
        <dbReference type="PROSITE" id="PS51192"/>
    </source>
</evidence>
<evidence type="ECO:0000256" key="12">
    <source>
        <dbReference type="HAMAP-Rule" id="MF_00983"/>
    </source>
</evidence>
<comment type="catalytic activity">
    <reaction evidence="11 12">
        <text>ATP + H2O = ADP + phosphate + H(+)</text>
        <dbReference type="Rhea" id="RHEA:13065"/>
        <dbReference type="ChEBI" id="CHEBI:15377"/>
        <dbReference type="ChEBI" id="CHEBI:15378"/>
        <dbReference type="ChEBI" id="CHEBI:30616"/>
        <dbReference type="ChEBI" id="CHEBI:43474"/>
        <dbReference type="ChEBI" id="CHEBI:456216"/>
        <dbReference type="EC" id="5.6.2.4"/>
    </reaction>
</comment>
<keyword evidence="3 12" id="KW-0479">Metal-binding</keyword>
<feature type="binding site" evidence="12">
    <location>
        <position position="563"/>
    </location>
    <ligand>
        <name>Zn(2+)</name>
        <dbReference type="ChEBI" id="CHEBI:29105"/>
        <label>1</label>
    </ligand>
</feature>
<dbReference type="InterPro" id="IPR041222">
    <property type="entry name" value="PriA_3primeBD"/>
</dbReference>
<dbReference type="FunFam" id="3.40.1440.60:FF:000001">
    <property type="entry name" value="Primosomal protein N"/>
    <property type="match status" value="1"/>
</dbReference>
<dbReference type="InterPro" id="IPR041236">
    <property type="entry name" value="PriA_C"/>
</dbReference>
<accession>A0AAT9GFM2</accession>
<feature type="binding site" evidence="12">
    <location>
        <position position="550"/>
    </location>
    <ligand>
        <name>Zn(2+)</name>
        <dbReference type="ChEBI" id="CHEBI:29105"/>
        <label>2</label>
    </ligand>
</feature>
<feature type="binding site" evidence="12">
    <location>
        <position position="566"/>
    </location>
    <ligand>
        <name>Zn(2+)</name>
        <dbReference type="ChEBI" id="CHEBI:29105"/>
        <label>1</label>
    </ligand>
</feature>
<dbReference type="PANTHER" id="PTHR30580">
    <property type="entry name" value="PRIMOSOMAL PROTEIN N"/>
    <property type="match status" value="1"/>
</dbReference>
<feature type="binding site" evidence="12">
    <location>
        <position position="535"/>
    </location>
    <ligand>
        <name>Zn(2+)</name>
        <dbReference type="ChEBI" id="CHEBI:29105"/>
        <label>2</label>
    </ligand>
</feature>
<keyword evidence="2 12" id="KW-0235">DNA replication</keyword>
<feature type="binding site" evidence="12">
    <location>
        <position position="532"/>
    </location>
    <ligand>
        <name>Zn(2+)</name>
        <dbReference type="ChEBI" id="CHEBI:29105"/>
        <label>2</label>
    </ligand>
</feature>
<name>A0AAT9GFM2_9BACT</name>
<dbReference type="EMBL" id="AP029612">
    <property type="protein sequence ID" value="BFG69429.1"/>
    <property type="molecule type" value="Genomic_DNA"/>
</dbReference>
<evidence type="ECO:0000256" key="8">
    <source>
        <dbReference type="ARBA" id="ARBA00022840"/>
    </source>
</evidence>
<comment type="catalytic activity">
    <reaction evidence="12">
        <text>Couples ATP hydrolysis with the unwinding of duplex DNA by translocating in the 3'-5' direction.</text>
        <dbReference type="EC" id="5.6.2.4"/>
    </reaction>
</comment>
<dbReference type="GO" id="GO:1990077">
    <property type="term" value="C:primosome complex"/>
    <property type="evidence" value="ECO:0007669"/>
    <property type="project" value="UniProtKB-UniRule"/>
</dbReference>
<dbReference type="InterPro" id="IPR042115">
    <property type="entry name" value="PriA_3primeBD_sf"/>
</dbReference>
<keyword evidence="7 12" id="KW-0862">Zinc</keyword>
<evidence type="ECO:0000256" key="9">
    <source>
        <dbReference type="ARBA" id="ARBA00023125"/>
    </source>
</evidence>
<dbReference type="FunFam" id="3.40.50.300:FF:000489">
    <property type="entry name" value="Primosome assembly protein PriA"/>
    <property type="match status" value="1"/>
</dbReference>
<gene>
    <name evidence="12 15" type="primary">priA</name>
    <name evidence="15" type="ORF">KACHI17_03100</name>
</gene>
<keyword evidence="10 12" id="KW-0413">Isomerase</keyword>
<dbReference type="CDD" id="cd18804">
    <property type="entry name" value="SF2_C_priA"/>
    <property type="match status" value="1"/>
</dbReference>
<keyword evidence="8 12" id="KW-0067">ATP-binding</keyword>
<evidence type="ECO:0000256" key="5">
    <source>
        <dbReference type="ARBA" id="ARBA00022801"/>
    </source>
</evidence>
<evidence type="ECO:0000256" key="7">
    <source>
        <dbReference type="ARBA" id="ARBA00022833"/>
    </source>
</evidence>
<evidence type="ECO:0000259" key="14">
    <source>
        <dbReference type="PROSITE" id="PS51194"/>
    </source>
</evidence>
<dbReference type="Pfam" id="PF18074">
    <property type="entry name" value="PriA_C"/>
    <property type="match status" value="1"/>
</dbReference>
<dbReference type="GO" id="GO:0006302">
    <property type="term" value="P:double-strand break repair"/>
    <property type="evidence" value="ECO:0007669"/>
    <property type="project" value="InterPro"/>
</dbReference>
<keyword evidence="5 12" id="KW-0378">Hydrolase</keyword>
<proteinExistence type="inferred from homology"/>
<evidence type="ECO:0000256" key="1">
    <source>
        <dbReference type="ARBA" id="ARBA00022515"/>
    </source>
</evidence>
<dbReference type="InterPro" id="IPR011545">
    <property type="entry name" value="DEAD/DEAH_box_helicase_dom"/>
</dbReference>
<keyword evidence="4 12" id="KW-0547">Nucleotide-binding</keyword>
<evidence type="ECO:0000256" key="2">
    <source>
        <dbReference type="ARBA" id="ARBA00022705"/>
    </source>
</evidence>